<feature type="domain" description="PHD-type" evidence="19">
    <location>
        <begin position="873"/>
        <end position="926"/>
    </location>
</feature>
<accession>A0A3Q2X5D8</accession>
<dbReference type="GO" id="GO:0035097">
    <property type="term" value="C:histone methyltransferase complex"/>
    <property type="evidence" value="ECO:0007669"/>
    <property type="project" value="TreeGrafter"/>
</dbReference>
<evidence type="ECO:0000256" key="2">
    <source>
        <dbReference type="ARBA" id="ARBA00022603"/>
    </source>
</evidence>
<dbReference type="InterPro" id="IPR034732">
    <property type="entry name" value="EPHD"/>
</dbReference>
<dbReference type="GO" id="GO:0032259">
    <property type="term" value="P:methylation"/>
    <property type="evidence" value="ECO:0007669"/>
    <property type="project" value="UniProtKB-KW"/>
</dbReference>
<dbReference type="Pfam" id="PF05964">
    <property type="entry name" value="FYRN"/>
    <property type="match status" value="1"/>
</dbReference>
<sequence length="2498" mass="275619">MAASGGGLSSPAAVAGLSSQTPARARFPGRPCTLRSRQRSEKRTRRGRLGSEETELPTGGPRPVNIGLALSEDPSLLRLLGLEEKHRRQRDAGFESSNSEEDEFTGFGMTTVRPQKASAAVSHSSLSQEKSPNVLDQSQEAKPLIGKIIPKTPKPGLIGKIVPRVPKEDLDGKESEEKEKEIPKHVIKLQGKQVVLTAKAKHADKQASGTQSGTKSPDIFRKAGETAHSGVLNQAAGTSAGGTKQGKSANAVTAAVKGTERARRRIKEEGEVSEDSDRDQSLTRRSVKRVKGFEIGQPRRTSHLMPLPFASFQKRQKKRFAKGMGASPEAGAEAGAQSGVEAAMPLECEAADVVEKRAHRRHQRKSVFGYRRKTKSLPLIKGPKLGRPRTRRVFYTYEPEPIPATDTQDGNELLIQDQNVTPSENKAKPFSEELGQSSSNSCTPLTSGRSSRVIKAPKRFLDEEMIPFPKGPLSTWLKSQQKEDGKPSASILEAGYEGKSLQSDSDSRSLFDSSSGMSRISKPGPGTSHLEFYKNLKKLTLKLAEKKKGPSDIHGDYAQDGDSLTSHVRKRRRSKLMMEELDSPGVVRKLAVVVNTDVETPSQVPSEDGDKGNKSKDNCEGPEVSGPSHRLGLSGANKRMLHLLKKAKVQLIKIDQQKQLKLSQLGSRETRMPVSGRRRRRRVGLPPKDVARQEQPLGGPRIKHVCRAAAVALGQPRAMVPDDIPRLSALPLHEREGITFSPAAEVCLHTEESKEVKPMLSQYTRGGVRSRRCGRCKGCLVEEDCAKCINLKPITDLHYCEDCAVQNVWLMGGLSVLTSVPTTPQPVCLLCASKGRHEMIFCQICCEPFHSFCLSPEERPLEENKENWFCRRCKFCHVCGRRSKSTKPVLQCRRCQTSYHPSCLGPTYPKPMNSSVCMSCIRCKSCGVTPGKTWDLTWNHEQDLCPDCTSLHKKGHFCTICHKCYEDSIQPSQMLQCSQCSHWIHYRCEGISGELGRIHLNSEHIYPMHLHLGSFCRTHTELMAFFSFFLSPNQKAFHSDIASVIRQRLQEEEALLEDQRPTLQAMSHYVEMDRCLKWLSSVCFYPLLFSGMLPEAVLPPSKEHSYAQWLERTYQLKNSRDPQTGKTDSSVTSQQTPLKLLDVRQCALCQQCGDSAPSEAGRLLYLGQNEWAHVNCCLWSAEVYEENSALLQVHSAVSRGRHLRCDRCGQSGATVGCCLPTCQSNFHFMCARAQSCAFQQDRKVYCYKHRDLVTAKIVSGKGFEVPRRVYVDFNGINLRRKFLTGLEPESINMTIGSLQIQKLGVLSELSSNGRMLYPVGYQCSRLYWSTVDPRRRCKYTCKVTEVSTPLPGEEQNLKWEDEENHTIVHSPNHHRDIESPDILSPTSSPIKSTSISPNSKLHNTPGSKSPAYTHTRRPAGGSSRPLPSPGTWINPLSHSLFLLSGDLEETRRPRRLSSRSRCSSSPSESDPSVPMTLRSGGTVHSRCALFSSPPRASNFGSASPPLSRQNSASPVWSSPPRSSSSISTGLSPRQGAITHSPRGRHSFKITTPVSAEVPQDFLASSEAEDAAVATTNGISLAPDNLEEEVAHLMSQELPYTVFDTDTEVAVDSMLNAKLEFDEALLTENVSLHCGAQGSREVEMQGNDQEIDSEEDDSSRYFKFSRTVVCDHTASGSDTSGQLNSAQSIPQLDGADGGSETESEAADEDAQDAEGGNEEAKIQTNHTTPTKQLTVALKRLESIYTVPKSPVEEQPEPVLQESLSPSAFLESAYTNNELSVQEEEVPMTSETSPSQNEVFLDSSTGHFVPAEHGSAEYPNKHIVGDRDDSASSADSDEGFKDDLNDPDYSPEPKTKKPPTAQMKTVFVKTKHPAPNLKRLAMKPSLPLMQAKLPLPPYPGQTASVSSAAVTFHAVPRPVAPPAIINGLNALNIQPGASLGKTIAINLISSKPESQQQAATENPAGSASTPPVQASTHQVLLVNRHGQIMIKDPKLNTYQPLSTDSPTYNKISQIAKILHSGNALQRSMPHVIIKPRPSPSAANIIVKMVPMKSNSTAAAPTTVSMYSSPESSFSNIEESTAQAIIDRAMATHRDAPKTKPIILSMPFPNVEDSDQSSAGRSESPSVFGNESIPAASRHQVRVKRVSSVSERPSRKKSKMDFLKDPSSEPEDTDEASSEEEAPPPPKPTARTYMNQPHLRFEITSDDGFSVKANSIEVAWRAVIDGVLEARAGFHLRQLPLGGMSGPRVLGVVHDAVIFLLEQLQGAAYCKRHRFRFHRCDDIEEELPLNPSGCARAEVCTRKATFDMFNFLASQHRELPDILGPFDEEEDEFPLKSSRRATSSELPMAMRFRHLEKISKEAVGVYRSPIHGRGLFCKRNIDAGEMVIEYAGTVIRAVLTDKREKYYDSKGIGCYMFRIDDFDVVDATMQGNAARFINHSCEPNCYSRVINVDGRKHIVIFALRKIYRGEELTYDYKFPIEDESNKLSCNCGARRCRRYLN</sequence>
<dbReference type="SUPFAM" id="SSF82199">
    <property type="entry name" value="SET domain"/>
    <property type="match status" value="1"/>
</dbReference>
<dbReference type="SUPFAM" id="SSF57903">
    <property type="entry name" value="FYVE/PHD zinc finger"/>
    <property type="match status" value="3"/>
</dbReference>
<dbReference type="OMA" id="AMPLECK"/>
<evidence type="ECO:0000259" key="21">
    <source>
        <dbReference type="PROSITE" id="PS50868"/>
    </source>
</evidence>
<feature type="compositionally biased region" description="Polar residues" evidence="18">
    <location>
        <begin position="121"/>
        <end position="140"/>
    </location>
</feature>
<feature type="region of interest" description="Disordered" evidence="18">
    <location>
        <begin position="1449"/>
        <end position="1546"/>
    </location>
</feature>
<feature type="compositionally biased region" description="Basic and acidic residues" evidence="18">
    <location>
        <begin position="1817"/>
        <end position="1828"/>
    </location>
</feature>
<dbReference type="InterPro" id="IPR003888">
    <property type="entry name" value="FYrich_N"/>
</dbReference>
<keyword evidence="8" id="KW-0862">Zinc</keyword>
<keyword evidence="24" id="KW-1185">Reference proteome</keyword>
<feature type="region of interest" description="Disordered" evidence="18">
    <location>
        <begin position="1778"/>
        <end position="1859"/>
    </location>
</feature>
<feature type="compositionally biased region" description="Low complexity" evidence="18">
    <location>
        <begin position="1384"/>
        <end position="1400"/>
    </location>
</feature>
<dbReference type="PROSITE" id="PS51805">
    <property type="entry name" value="EPHD"/>
    <property type="match status" value="1"/>
</dbReference>
<evidence type="ECO:0000256" key="1">
    <source>
        <dbReference type="ARBA" id="ARBA00004123"/>
    </source>
</evidence>
<evidence type="ECO:0000256" key="9">
    <source>
        <dbReference type="ARBA" id="ARBA00022853"/>
    </source>
</evidence>
<feature type="domain" description="PHD-type" evidence="19">
    <location>
        <begin position="825"/>
        <end position="876"/>
    </location>
</feature>
<dbReference type="SMART" id="SM00317">
    <property type="entry name" value="SET"/>
    <property type="match status" value="1"/>
</dbReference>
<keyword evidence="10" id="KW-0805">Transcription regulation</keyword>
<dbReference type="PROSITE" id="PS51542">
    <property type="entry name" value="FYRN"/>
    <property type="match status" value="1"/>
</dbReference>
<dbReference type="FunFam" id="3.30.40.10:FF:000002">
    <property type="entry name" value="Histone-lysine N-methyltransferase"/>
    <property type="match status" value="1"/>
</dbReference>
<protein>
    <recommendedName>
        <fullName evidence="15">[histone H3]-lysine(4) N-methyltransferase</fullName>
        <ecNumber evidence="15">2.1.1.364</ecNumber>
    </recommendedName>
</protein>
<keyword evidence="5" id="KW-0479">Metal-binding</keyword>
<dbReference type="Ensembl" id="ENSHBUT00000035363.1">
    <property type="protein sequence ID" value="ENSHBUP00000033996.1"/>
    <property type="gene ID" value="ENSHBUG00000021336.1"/>
</dbReference>
<dbReference type="Gene3D" id="2.170.270.10">
    <property type="entry name" value="SET domain"/>
    <property type="match status" value="1"/>
</dbReference>
<proteinExistence type="predicted"/>
<evidence type="ECO:0000256" key="6">
    <source>
        <dbReference type="ARBA" id="ARBA00022737"/>
    </source>
</evidence>
<dbReference type="Pfam" id="PF05965">
    <property type="entry name" value="FYRC"/>
    <property type="match status" value="1"/>
</dbReference>
<feature type="compositionally biased region" description="Polar residues" evidence="18">
    <location>
        <begin position="1494"/>
        <end position="1510"/>
    </location>
</feature>
<feature type="compositionally biased region" description="Basic and acidic residues" evidence="18">
    <location>
        <begin position="165"/>
        <end position="184"/>
    </location>
</feature>
<feature type="compositionally biased region" description="Basic and acidic residues" evidence="18">
    <location>
        <begin position="548"/>
        <end position="557"/>
    </location>
</feature>
<feature type="region of interest" description="Disordered" evidence="18">
    <location>
        <begin position="1370"/>
        <end position="1431"/>
    </location>
</feature>
<organism evidence="23 24">
    <name type="scientific">Haplochromis burtoni</name>
    <name type="common">Burton's mouthbrooder</name>
    <name type="synonym">Chromis burtoni</name>
    <dbReference type="NCBI Taxonomy" id="8153"/>
    <lineage>
        <taxon>Eukaryota</taxon>
        <taxon>Metazoa</taxon>
        <taxon>Chordata</taxon>
        <taxon>Craniata</taxon>
        <taxon>Vertebrata</taxon>
        <taxon>Euteleostomi</taxon>
        <taxon>Actinopterygii</taxon>
        <taxon>Neopterygii</taxon>
        <taxon>Teleostei</taxon>
        <taxon>Neoteleostei</taxon>
        <taxon>Acanthomorphata</taxon>
        <taxon>Ovalentaria</taxon>
        <taxon>Cichlomorphae</taxon>
        <taxon>Cichliformes</taxon>
        <taxon>Cichlidae</taxon>
        <taxon>African cichlids</taxon>
        <taxon>Pseudocrenilabrinae</taxon>
        <taxon>Haplochromini</taxon>
        <taxon>Haplochromis</taxon>
    </lineage>
</organism>
<feature type="compositionally biased region" description="Polar residues" evidence="18">
    <location>
        <begin position="434"/>
        <end position="450"/>
    </location>
</feature>
<evidence type="ECO:0000256" key="17">
    <source>
        <dbReference type="PROSITE-ProRule" id="PRU00146"/>
    </source>
</evidence>
<evidence type="ECO:0000313" key="23">
    <source>
        <dbReference type="Ensembl" id="ENSHBUP00000033996.1"/>
    </source>
</evidence>
<dbReference type="GeneTree" id="ENSGT00940000163756"/>
<reference evidence="23" key="2">
    <citation type="submission" date="2025-09" db="UniProtKB">
        <authorList>
            <consortium name="Ensembl"/>
        </authorList>
    </citation>
    <scope>IDENTIFICATION</scope>
</reference>
<feature type="compositionally biased region" description="Acidic residues" evidence="18">
    <location>
        <begin position="2165"/>
        <end position="2179"/>
    </location>
</feature>
<evidence type="ECO:0000256" key="15">
    <source>
        <dbReference type="ARBA" id="ARBA00023620"/>
    </source>
</evidence>
<feature type="compositionally biased region" description="Acidic residues" evidence="18">
    <location>
        <begin position="1698"/>
        <end position="1716"/>
    </location>
</feature>
<evidence type="ECO:0000259" key="22">
    <source>
        <dbReference type="PROSITE" id="PS51805"/>
    </source>
</evidence>
<feature type="region of interest" description="Disordered" evidence="18">
    <location>
        <begin position="2090"/>
        <end position="2191"/>
    </location>
</feature>
<feature type="compositionally biased region" description="Polar residues" evidence="18">
    <location>
        <begin position="1401"/>
        <end position="1412"/>
    </location>
</feature>
<dbReference type="PROSITE" id="PS50016">
    <property type="entry name" value="ZF_PHD_2"/>
    <property type="match status" value="2"/>
</dbReference>
<keyword evidence="3" id="KW-0808">Transferase</keyword>
<evidence type="ECO:0000259" key="19">
    <source>
        <dbReference type="PROSITE" id="PS50016"/>
    </source>
</evidence>
<feature type="region of interest" description="Disordered" evidence="18">
    <location>
        <begin position="86"/>
        <end position="186"/>
    </location>
</feature>
<feature type="compositionally biased region" description="Basic and acidic residues" evidence="18">
    <location>
        <begin position="258"/>
        <end position="270"/>
    </location>
</feature>
<feature type="domain" description="SET" evidence="20">
    <location>
        <begin position="2358"/>
        <end position="2474"/>
    </location>
</feature>
<keyword evidence="2" id="KW-0489">Methyltransferase</keyword>
<dbReference type="GO" id="GO:0140945">
    <property type="term" value="F:histone H3K4 monomethyltransferase activity"/>
    <property type="evidence" value="ECO:0007669"/>
    <property type="project" value="UniProtKB-EC"/>
</dbReference>
<evidence type="ECO:0000256" key="16">
    <source>
        <dbReference type="ARBA" id="ARBA00049353"/>
    </source>
</evidence>
<feature type="domain" description="PHD-type" evidence="22">
    <location>
        <begin position="1143"/>
        <end position="1250"/>
    </location>
</feature>
<dbReference type="SMART" id="SM00249">
    <property type="entry name" value="PHD"/>
    <property type="match status" value="4"/>
</dbReference>
<feature type="compositionally biased region" description="Polar residues" evidence="18">
    <location>
        <begin position="1787"/>
        <end position="1804"/>
    </location>
</feature>
<keyword evidence="4" id="KW-0949">S-adenosyl-L-methionine</keyword>
<dbReference type="GO" id="GO:0003677">
    <property type="term" value="F:DNA binding"/>
    <property type="evidence" value="ECO:0007669"/>
    <property type="project" value="UniProtKB-KW"/>
</dbReference>
<dbReference type="Proteomes" id="UP000264840">
    <property type="component" value="Unplaced"/>
</dbReference>
<evidence type="ECO:0000256" key="8">
    <source>
        <dbReference type="ARBA" id="ARBA00022833"/>
    </source>
</evidence>
<feature type="compositionally biased region" description="Basic residues" evidence="18">
    <location>
        <begin position="36"/>
        <end position="48"/>
    </location>
</feature>
<dbReference type="InterPro" id="IPR001214">
    <property type="entry name" value="SET_dom"/>
</dbReference>
<evidence type="ECO:0000256" key="10">
    <source>
        <dbReference type="ARBA" id="ARBA00023015"/>
    </source>
</evidence>
<keyword evidence="13" id="KW-0804">Transcription</keyword>
<dbReference type="STRING" id="8153.ENSHBUP00000033996"/>
<keyword evidence="6" id="KW-0677">Repeat</keyword>
<evidence type="ECO:0000256" key="14">
    <source>
        <dbReference type="ARBA" id="ARBA00023242"/>
    </source>
</evidence>
<dbReference type="InterPro" id="IPR011011">
    <property type="entry name" value="Znf_FYVE_PHD"/>
</dbReference>
<feature type="compositionally biased region" description="Polar residues" evidence="18">
    <location>
        <begin position="1673"/>
        <end position="1689"/>
    </location>
</feature>
<feature type="compositionally biased region" description="Low complexity" evidence="18">
    <location>
        <begin position="1459"/>
        <end position="1474"/>
    </location>
</feature>
<feature type="domain" description="Post-SET" evidence="21">
    <location>
        <begin position="2482"/>
        <end position="2498"/>
    </location>
</feature>
<feature type="region of interest" description="Disordered" evidence="18">
    <location>
        <begin position="597"/>
        <end position="633"/>
    </location>
</feature>
<keyword evidence="12" id="KW-0238">DNA-binding</keyword>
<evidence type="ECO:0000259" key="20">
    <source>
        <dbReference type="PROSITE" id="PS50280"/>
    </source>
</evidence>
<keyword evidence="9" id="KW-0156">Chromatin regulator</keyword>
<evidence type="ECO:0000256" key="3">
    <source>
        <dbReference type="ARBA" id="ARBA00022679"/>
    </source>
</evidence>
<dbReference type="PROSITE" id="PS50868">
    <property type="entry name" value="POST_SET"/>
    <property type="match status" value="1"/>
</dbReference>
<dbReference type="Gene3D" id="3.30.40.10">
    <property type="entry name" value="Zinc/RING finger domain, C3HC4 (zinc finger)"/>
    <property type="match status" value="4"/>
</dbReference>
<feature type="region of interest" description="Disordered" evidence="18">
    <location>
        <begin position="666"/>
        <end position="695"/>
    </location>
</feature>
<comment type="catalytic activity">
    <reaction evidence="16">
        <text>L-lysyl(4)-[histone H3] + S-adenosyl-L-methionine = N(6)-methyl-L-lysyl(4)-[histone H3] + S-adenosyl-L-homocysteine + H(+)</text>
        <dbReference type="Rhea" id="RHEA:60264"/>
        <dbReference type="Rhea" id="RHEA-COMP:15543"/>
        <dbReference type="Rhea" id="RHEA-COMP:15547"/>
        <dbReference type="ChEBI" id="CHEBI:15378"/>
        <dbReference type="ChEBI" id="CHEBI:29969"/>
        <dbReference type="ChEBI" id="CHEBI:57856"/>
        <dbReference type="ChEBI" id="CHEBI:59789"/>
        <dbReference type="ChEBI" id="CHEBI:61929"/>
        <dbReference type="EC" id="2.1.1.364"/>
    </reaction>
    <physiologicalReaction direction="left-to-right" evidence="16">
        <dbReference type="Rhea" id="RHEA:60265"/>
    </physiologicalReaction>
</comment>
<dbReference type="InterPro" id="IPR003616">
    <property type="entry name" value="Post-SET_dom"/>
</dbReference>
<feature type="compositionally biased region" description="Low complexity" evidence="18">
    <location>
        <begin position="1511"/>
        <end position="1532"/>
    </location>
</feature>
<feature type="region of interest" description="Disordered" evidence="18">
    <location>
        <begin position="1636"/>
        <end position="1657"/>
    </location>
</feature>
<evidence type="ECO:0000256" key="13">
    <source>
        <dbReference type="ARBA" id="ARBA00023163"/>
    </source>
</evidence>
<dbReference type="CDD" id="cd19170">
    <property type="entry name" value="SET_KMT2A_2B"/>
    <property type="match status" value="1"/>
</dbReference>
<feature type="region of interest" description="Disordered" evidence="18">
    <location>
        <begin position="495"/>
        <end position="526"/>
    </location>
</feature>
<dbReference type="PANTHER" id="PTHR45838">
    <property type="entry name" value="HISTONE-LYSINE-N-METHYLTRANSFERASE 2 KMT2 FAMILY MEMBER"/>
    <property type="match status" value="1"/>
</dbReference>
<feature type="compositionally biased region" description="Polar residues" evidence="18">
    <location>
        <begin position="2113"/>
        <end position="2126"/>
    </location>
</feature>
<dbReference type="Gene3D" id="3.30.160.360">
    <property type="match status" value="1"/>
</dbReference>
<dbReference type="InterPro" id="IPR046341">
    <property type="entry name" value="SET_dom_sf"/>
</dbReference>
<dbReference type="SMART" id="SM00541">
    <property type="entry name" value="FYRN"/>
    <property type="match status" value="1"/>
</dbReference>
<evidence type="ECO:0000313" key="24">
    <source>
        <dbReference type="Proteomes" id="UP000264840"/>
    </source>
</evidence>
<feature type="region of interest" description="Disordered" evidence="18">
    <location>
        <begin position="1952"/>
        <end position="1972"/>
    </location>
</feature>
<dbReference type="GO" id="GO:0045893">
    <property type="term" value="P:positive regulation of DNA-templated transcription"/>
    <property type="evidence" value="ECO:0007669"/>
    <property type="project" value="TreeGrafter"/>
</dbReference>
<comment type="subcellular location">
    <subcellularLocation>
        <location evidence="1">Nucleus</location>
    </subcellularLocation>
</comment>
<dbReference type="InterPro" id="IPR013083">
    <property type="entry name" value="Znf_RING/FYVE/PHD"/>
</dbReference>
<reference evidence="23" key="1">
    <citation type="submission" date="2025-08" db="UniProtKB">
        <authorList>
            <consortium name="Ensembl"/>
        </authorList>
    </citation>
    <scope>IDENTIFICATION</scope>
</reference>
<evidence type="ECO:0000256" key="18">
    <source>
        <dbReference type="SAM" id="MobiDB-lite"/>
    </source>
</evidence>
<feature type="region of interest" description="Disordered" evidence="18">
    <location>
        <begin position="420"/>
        <end position="450"/>
    </location>
</feature>
<evidence type="ECO:0000256" key="4">
    <source>
        <dbReference type="ARBA" id="ARBA00022691"/>
    </source>
</evidence>
<feature type="compositionally biased region" description="Low complexity" evidence="18">
    <location>
        <begin position="500"/>
        <end position="518"/>
    </location>
</feature>
<dbReference type="GO" id="GO:0008270">
    <property type="term" value="F:zinc ion binding"/>
    <property type="evidence" value="ECO:0007669"/>
    <property type="project" value="UniProtKB-KW"/>
</dbReference>
<dbReference type="PROSITE" id="PS50280">
    <property type="entry name" value="SET"/>
    <property type="match status" value="1"/>
</dbReference>
<feature type="compositionally biased region" description="Basic and acidic residues" evidence="18">
    <location>
        <begin position="608"/>
        <end position="619"/>
    </location>
</feature>
<dbReference type="Pfam" id="PF00628">
    <property type="entry name" value="PHD"/>
    <property type="match status" value="1"/>
</dbReference>
<evidence type="ECO:0000256" key="11">
    <source>
        <dbReference type="ARBA" id="ARBA00023117"/>
    </source>
</evidence>
<dbReference type="SMART" id="SM00542">
    <property type="entry name" value="FYRC"/>
    <property type="match status" value="1"/>
</dbReference>
<dbReference type="InterPro" id="IPR047219">
    <property type="entry name" value="KMT2A_2B_SET"/>
</dbReference>
<feature type="region of interest" description="Disordered" evidence="18">
    <location>
        <begin position="548"/>
        <end position="567"/>
    </location>
</feature>
<feature type="region of interest" description="Disordered" evidence="18">
    <location>
        <begin position="1"/>
        <end position="68"/>
    </location>
</feature>
<evidence type="ECO:0000256" key="5">
    <source>
        <dbReference type="ARBA" id="ARBA00022723"/>
    </source>
</evidence>
<dbReference type="Pfam" id="PF00856">
    <property type="entry name" value="SET"/>
    <property type="match status" value="1"/>
</dbReference>
<dbReference type="FunFam" id="3.30.40.10:FF:000394">
    <property type="entry name" value="Histone-lysine N-methyltransferase"/>
    <property type="match status" value="1"/>
</dbReference>
<dbReference type="InterPro" id="IPR001965">
    <property type="entry name" value="Znf_PHD"/>
</dbReference>
<dbReference type="InterPro" id="IPR003889">
    <property type="entry name" value="FYrich_C"/>
</dbReference>
<keyword evidence="11" id="KW-0103">Bromodomain</keyword>
<name>A0A3Q2X5D8_HAPBU</name>
<evidence type="ECO:0000256" key="7">
    <source>
        <dbReference type="ARBA" id="ARBA00022771"/>
    </source>
</evidence>
<keyword evidence="7 17" id="KW-0863">Zinc-finger</keyword>
<feature type="compositionally biased region" description="Low complexity" evidence="18">
    <location>
        <begin position="9"/>
        <end position="19"/>
    </location>
</feature>
<dbReference type="PANTHER" id="PTHR45838:SF3">
    <property type="entry name" value="HISTONE-LYSINE N-METHYLTRANSFERASE 2B"/>
    <property type="match status" value="1"/>
</dbReference>
<dbReference type="FunFam" id="2.170.270.10:FF:000004">
    <property type="entry name" value="Histone-lysine N-methyltransferase"/>
    <property type="match status" value="1"/>
</dbReference>
<feature type="region of interest" description="Disordered" evidence="18">
    <location>
        <begin position="198"/>
        <end position="285"/>
    </location>
</feature>
<feature type="region of interest" description="Disordered" evidence="18">
    <location>
        <begin position="1672"/>
        <end position="1729"/>
    </location>
</feature>
<evidence type="ECO:0000256" key="12">
    <source>
        <dbReference type="ARBA" id="ARBA00023125"/>
    </source>
</evidence>
<dbReference type="Pfam" id="PF13771">
    <property type="entry name" value="zf-HC5HC2H"/>
    <property type="match status" value="1"/>
</dbReference>
<keyword evidence="14" id="KW-0539">Nucleus</keyword>
<dbReference type="EC" id="2.1.1.364" evidence="15"/>
<dbReference type="InterPro" id="IPR019787">
    <property type="entry name" value="Znf_PHD-finger"/>
</dbReference>
<dbReference type="PROSITE" id="PS51543">
    <property type="entry name" value="FYRC"/>
    <property type="match status" value="1"/>
</dbReference>